<feature type="compositionally biased region" description="Basic and acidic residues" evidence="1">
    <location>
        <begin position="29"/>
        <end position="39"/>
    </location>
</feature>
<evidence type="ECO:0000256" key="1">
    <source>
        <dbReference type="SAM" id="MobiDB-lite"/>
    </source>
</evidence>
<proteinExistence type="predicted"/>
<accession>A0AAV3Z0Q9</accession>
<gene>
    <name evidence="2" type="ORF">PoB_001448400</name>
</gene>
<reference evidence="2 3" key="1">
    <citation type="journal article" date="2021" name="Elife">
        <title>Chloroplast acquisition without the gene transfer in kleptoplastic sea slugs, Plakobranchus ocellatus.</title>
        <authorList>
            <person name="Maeda T."/>
            <person name="Takahashi S."/>
            <person name="Yoshida T."/>
            <person name="Shimamura S."/>
            <person name="Takaki Y."/>
            <person name="Nagai Y."/>
            <person name="Toyoda A."/>
            <person name="Suzuki Y."/>
            <person name="Arimoto A."/>
            <person name="Ishii H."/>
            <person name="Satoh N."/>
            <person name="Nishiyama T."/>
            <person name="Hasebe M."/>
            <person name="Maruyama T."/>
            <person name="Minagawa J."/>
            <person name="Obokata J."/>
            <person name="Shigenobu S."/>
        </authorList>
    </citation>
    <scope>NUCLEOTIDE SEQUENCE [LARGE SCALE GENOMIC DNA]</scope>
</reference>
<sequence length="80" mass="9003">MEVCRTHCQRKKTKDGQKDAMGGNQGQEEETKADRKHDGWMTSGKQQVQDGRGRHKIGENGRHLRRAASCSGSTKLSFFL</sequence>
<dbReference type="EMBL" id="BLXT01001819">
    <property type="protein sequence ID" value="GFN87978.1"/>
    <property type="molecule type" value="Genomic_DNA"/>
</dbReference>
<protein>
    <submittedName>
        <fullName evidence="2">Uncharacterized protein</fullName>
    </submittedName>
</protein>
<dbReference type="AlphaFoldDB" id="A0AAV3Z0Q9"/>
<name>A0AAV3Z0Q9_9GAST</name>
<evidence type="ECO:0000313" key="3">
    <source>
        <dbReference type="Proteomes" id="UP000735302"/>
    </source>
</evidence>
<keyword evidence="3" id="KW-1185">Reference proteome</keyword>
<dbReference type="Proteomes" id="UP000735302">
    <property type="component" value="Unassembled WGS sequence"/>
</dbReference>
<organism evidence="2 3">
    <name type="scientific">Plakobranchus ocellatus</name>
    <dbReference type="NCBI Taxonomy" id="259542"/>
    <lineage>
        <taxon>Eukaryota</taxon>
        <taxon>Metazoa</taxon>
        <taxon>Spiralia</taxon>
        <taxon>Lophotrochozoa</taxon>
        <taxon>Mollusca</taxon>
        <taxon>Gastropoda</taxon>
        <taxon>Heterobranchia</taxon>
        <taxon>Euthyneura</taxon>
        <taxon>Panpulmonata</taxon>
        <taxon>Sacoglossa</taxon>
        <taxon>Placobranchoidea</taxon>
        <taxon>Plakobranchidae</taxon>
        <taxon>Plakobranchus</taxon>
    </lineage>
</organism>
<evidence type="ECO:0000313" key="2">
    <source>
        <dbReference type="EMBL" id="GFN87978.1"/>
    </source>
</evidence>
<comment type="caution">
    <text evidence="2">The sequence shown here is derived from an EMBL/GenBank/DDBJ whole genome shotgun (WGS) entry which is preliminary data.</text>
</comment>
<feature type="region of interest" description="Disordered" evidence="1">
    <location>
        <begin position="1"/>
        <end position="61"/>
    </location>
</feature>